<dbReference type="GO" id="GO:0016477">
    <property type="term" value="P:cell migration"/>
    <property type="evidence" value="ECO:0007669"/>
    <property type="project" value="TreeGrafter"/>
</dbReference>
<evidence type="ECO:0008006" key="14">
    <source>
        <dbReference type="Google" id="ProtNLM"/>
    </source>
</evidence>
<dbReference type="GO" id="GO:0045202">
    <property type="term" value="C:synapse"/>
    <property type="evidence" value="ECO:0007669"/>
    <property type="project" value="TreeGrafter"/>
</dbReference>
<comment type="subcellular location">
    <subcellularLocation>
        <location evidence="1">Cell membrane</location>
        <topology evidence="1">Lipid-anchor</topology>
        <topology evidence="1">GPI-anchor</topology>
    </subcellularLocation>
</comment>
<evidence type="ECO:0000256" key="10">
    <source>
        <dbReference type="ARBA" id="ARBA00023288"/>
    </source>
</evidence>
<proteinExistence type="inferred from homology"/>
<dbReference type="GO" id="GO:0009966">
    <property type="term" value="P:regulation of signal transduction"/>
    <property type="evidence" value="ECO:0007669"/>
    <property type="project" value="InterPro"/>
</dbReference>
<dbReference type="GO" id="GO:0098552">
    <property type="term" value="C:side of membrane"/>
    <property type="evidence" value="ECO:0007669"/>
    <property type="project" value="UniProtKB-KW"/>
</dbReference>
<comment type="similarity">
    <text evidence="2 11">Belongs to the glypican family.</text>
</comment>
<keyword evidence="8" id="KW-0325">Glycoprotein</keyword>
<keyword evidence="3" id="KW-1003">Cell membrane</keyword>
<dbReference type="GO" id="GO:0005886">
    <property type="term" value="C:plasma membrane"/>
    <property type="evidence" value="ECO:0007669"/>
    <property type="project" value="UniProtKB-SubCell"/>
</dbReference>
<protein>
    <recommendedName>
        <fullName evidence="14">Glypican-1</fullName>
    </recommendedName>
</protein>
<dbReference type="InterPro" id="IPR019803">
    <property type="entry name" value="Glypican_CS"/>
</dbReference>
<dbReference type="PANTHER" id="PTHR10822">
    <property type="entry name" value="GLYPICAN"/>
    <property type="match status" value="1"/>
</dbReference>
<keyword evidence="9" id="KW-0357">Heparan sulfate</keyword>
<evidence type="ECO:0000256" key="9">
    <source>
        <dbReference type="ARBA" id="ARBA00023207"/>
    </source>
</evidence>
<dbReference type="Proteomes" id="UP000245119">
    <property type="component" value="Linkage Group LG14"/>
</dbReference>
<evidence type="ECO:0000256" key="7">
    <source>
        <dbReference type="ARBA" id="ARBA00023136"/>
    </source>
</evidence>
<keyword evidence="10" id="KW-0449">Lipoprotein</keyword>
<gene>
    <name evidence="12" type="ORF">C0Q70_21524</name>
</gene>
<dbReference type="Pfam" id="PF01153">
    <property type="entry name" value="Glypican"/>
    <property type="match status" value="1"/>
</dbReference>
<dbReference type="EMBL" id="PZQS01000014">
    <property type="protein sequence ID" value="PVD18965.1"/>
    <property type="molecule type" value="Genomic_DNA"/>
</dbReference>
<keyword evidence="13" id="KW-1185">Reference proteome</keyword>
<keyword evidence="7" id="KW-0472">Membrane</keyword>
<sequence>MKFFTELLDNARRDLHEMFVKTYGLLYQQNSGIFADLFTELRAYYKGKDKNLMDVMDNFFSRLLQKMIELLNGQYVFDDEYLTCVTERMNDLKPFGDVPNKLSVQVKRAFIAARTFVQGLAIGRDVVLTVMEIPPTDACVRGLVRMTHCPKCRGLTNTKPCNNYCLNIMKGCLAQHAELNAVWNQYIEALKNLAKRLEGPFNIESVVDPIDVKISDAIMNLQENSAQVSSKITSDLHRNTIGLITSAIRSV</sequence>
<organism evidence="12 13">
    <name type="scientific">Pomacea canaliculata</name>
    <name type="common">Golden apple snail</name>
    <dbReference type="NCBI Taxonomy" id="400727"/>
    <lineage>
        <taxon>Eukaryota</taxon>
        <taxon>Metazoa</taxon>
        <taxon>Spiralia</taxon>
        <taxon>Lophotrochozoa</taxon>
        <taxon>Mollusca</taxon>
        <taxon>Gastropoda</taxon>
        <taxon>Caenogastropoda</taxon>
        <taxon>Architaenioglossa</taxon>
        <taxon>Ampullarioidea</taxon>
        <taxon>Ampullariidae</taxon>
        <taxon>Pomacea</taxon>
    </lineage>
</organism>
<dbReference type="InterPro" id="IPR001863">
    <property type="entry name" value="Glypican"/>
</dbReference>
<reference evidence="12 13" key="1">
    <citation type="submission" date="2018-04" db="EMBL/GenBank/DDBJ databases">
        <title>The genome of golden apple snail Pomacea canaliculata provides insight into stress tolerance and invasive adaptation.</title>
        <authorList>
            <person name="Liu C."/>
            <person name="Liu B."/>
            <person name="Ren Y."/>
            <person name="Zhang Y."/>
            <person name="Wang H."/>
            <person name="Li S."/>
            <person name="Jiang F."/>
            <person name="Yin L."/>
            <person name="Zhang G."/>
            <person name="Qian W."/>
            <person name="Fan W."/>
        </authorList>
    </citation>
    <scope>NUCLEOTIDE SEQUENCE [LARGE SCALE GENOMIC DNA]</scope>
    <source>
        <strain evidence="12">SZHN2017</strain>
        <tissue evidence="12">Muscle</tissue>
    </source>
</reference>
<keyword evidence="4" id="KW-0336">GPI-anchor</keyword>
<comment type="caution">
    <text evidence="12">The sequence shown here is derived from an EMBL/GenBank/DDBJ whole genome shotgun (WGS) entry which is preliminary data.</text>
</comment>
<dbReference type="GO" id="GO:0009986">
    <property type="term" value="C:cell surface"/>
    <property type="evidence" value="ECO:0007669"/>
    <property type="project" value="TreeGrafter"/>
</dbReference>
<evidence type="ECO:0000313" key="13">
    <source>
        <dbReference type="Proteomes" id="UP000245119"/>
    </source>
</evidence>
<dbReference type="PROSITE" id="PS01207">
    <property type="entry name" value="GLYPICAN"/>
    <property type="match status" value="1"/>
</dbReference>
<evidence type="ECO:0000256" key="5">
    <source>
        <dbReference type="ARBA" id="ARBA00022729"/>
    </source>
</evidence>
<evidence type="ECO:0000256" key="3">
    <source>
        <dbReference type="ARBA" id="ARBA00022475"/>
    </source>
</evidence>
<dbReference type="AlphaFoldDB" id="A0A2T7NCT2"/>
<evidence type="ECO:0000313" key="12">
    <source>
        <dbReference type="EMBL" id="PVD18965.1"/>
    </source>
</evidence>
<accession>A0A2T7NCT2</accession>
<dbReference type="GO" id="GO:0005576">
    <property type="term" value="C:extracellular region"/>
    <property type="evidence" value="ECO:0007669"/>
    <property type="project" value="TreeGrafter"/>
</dbReference>
<name>A0A2T7NCT2_POMCA</name>
<dbReference type="OrthoDB" id="10010764at2759"/>
<evidence type="ECO:0000256" key="2">
    <source>
        <dbReference type="ARBA" id="ARBA00010260"/>
    </source>
</evidence>
<evidence type="ECO:0000256" key="8">
    <source>
        <dbReference type="ARBA" id="ARBA00023180"/>
    </source>
</evidence>
<keyword evidence="6" id="KW-0654">Proteoglycan</keyword>
<keyword evidence="5" id="KW-0732">Signal</keyword>
<dbReference type="PANTHER" id="PTHR10822:SF30">
    <property type="entry name" value="DALLY-LIKE, ISOFORM A"/>
    <property type="match status" value="1"/>
</dbReference>
<dbReference type="GO" id="GO:1905475">
    <property type="term" value="P:regulation of protein localization to membrane"/>
    <property type="evidence" value="ECO:0007669"/>
    <property type="project" value="TreeGrafter"/>
</dbReference>
<evidence type="ECO:0000256" key="4">
    <source>
        <dbReference type="ARBA" id="ARBA00022622"/>
    </source>
</evidence>
<evidence type="ECO:0000256" key="1">
    <source>
        <dbReference type="ARBA" id="ARBA00004609"/>
    </source>
</evidence>
<evidence type="ECO:0000256" key="6">
    <source>
        <dbReference type="ARBA" id="ARBA00022974"/>
    </source>
</evidence>
<evidence type="ECO:0000256" key="11">
    <source>
        <dbReference type="RuleBase" id="RU003518"/>
    </source>
</evidence>
<dbReference type="STRING" id="400727.A0A2T7NCT2"/>